<organism evidence="2 3">
    <name type="scientific">Salinibacillus xinjiangensis</name>
    <dbReference type="NCBI Taxonomy" id="1229268"/>
    <lineage>
        <taxon>Bacteria</taxon>
        <taxon>Bacillati</taxon>
        <taxon>Bacillota</taxon>
        <taxon>Bacilli</taxon>
        <taxon>Bacillales</taxon>
        <taxon>Bacillaceae</taxon>
        <taxon>Salinibacillus</taxon>
    </lineage>
</organism>
<protein>
    <submittedName>
        <fullName evidence="2">GNAT family N-acetyltransferase</fullName>
    </submittedName>
</protein>
<dbReference type="Pfam" id="PF13673">
    <property type="entry name" value="Acetyltransf_10"/>
    <property type="match status" value="1"/>
</dbReference>
<gene>
    <name evidence="2" type="ORF">GH754_13420</name>
</gene>
<dbReference type="PANTHER" id="PTHR13355:SF11">
    <property type="entry name" value="GLUCOSAMINE 6-PHOSPHATE N-ACETYLTRANSFERASE"/>
    <property type="match status" value="1"/>
</dbReference>
<reference evidence="2 3" key="1">
    <citation type="submission" date="2019-11" db="EMBL/GenBank/DDBJ databases">
        <authorList>
            <person name="Li J."/>
        </authorList>
    </citation>
    <scope>NUCLEOTIDE SEQUENCE [LARGE SCALE GENOMIC DNA]</scope>
    <source>
        <strain evidence="2 3">J4</strain>
    </source>
</reference>
<dbReference type="Proteomes" id="UP000480185">
    <property type="component" value="Unassembled WGS sequence"/>
</dbReference>
<evidence type="ECO:0000313" key="2">
    <source>
        <dbReference type="EMBL" id="MRG87294.1"/>
    </source>
</evidence>
<proteinExistence type="predicted"/>
<sequence length="153" mass="18072">MQWIQKQFEDLTIQELYTILKERVDVFVVEQNCPYPEIDNYDQVSEHLYLLHKGEMVAYCRLLPHGTMYEEASIGRVLVNDKFRRQGYATDLMKKAVHVLTREWGETLVKLHAQSHLQHFYRQFGFKVTSDEYMDDGILHVDMLLNTKSEVGS</sequence>
<evidence type="ECO:0000259" key="1">
    <source>
        <dbReference type="PROSITE" id="PS51186"/>
    </source>
</evidence>
<keyword evidence="2" id="KW-0808">Transferase</keyword>
<dbReference type="InterPro" id="IPR039143">
    <property type="entry name" value="GNPNAT1-like"/>
</dbReference>
<dbReference type="PANTHER" id="PTHR13355">
    <property type="entry name" value="GLUCOSAMINE 6-PHOSPHATE N-ACETYLTRANSFERASE"/>
    <property type="match status" value="1"/>
</dbReference>
<keyword evidence="3" id="KW-1185">Reference proteome</keyword>
<evidence type="ECO:0000313" key="3">
    <source>
        <dbReference type="Proteomes" id="UP000480185"/>
    </source>
</evidence>
<dbReference type="SUPFAM" id="SSF55729">
    <property type="entry name" value="Acyl-CoA N-acyltransferases (Nat)"/>
    <property type="match status" value="1"/>
</dbReference>
<feature type="domain" description="N-acetyltransferase" evidence="1">
    <location>
        <begin position="6"/>
        <end position="148"/>
    </location>
</feature>
<dbReference type="AlphaFoldDB" id="A0A6G1X8K2"/>
<dbReference type="InterPro" id="IPR016181">
    <property type="entry name" value="Acyl_CoA_acyltransferase"/>
</dbReference>
<dbReference type="RefSeq" id="WP_153729182.1">
    <property type="nucleotide sequence ID" value="NZ_WJNH01000008.1"/>
</dbReference>
<dbReference type="CDD" id="cd04301">
    <property type="entry name" value="NAT_SF"/>
    <property type="match status" value="1"/>
</dbReference>
<dbReference type="OrthoDB" id="9796171at2"/>
<accession>A0A6G1X8K2</accession>
<dbReference type="EMBL" id="WJNH01000008">
    <property type="protein sequence ID" value="MRG87294.1"/>
    <property type="molecule type" value="Genomic_DNA"/>
</dbReference>
<dbReference type="Gene3D" id="3.40.630.30">
    <property type="match status" value="1"/>
</dbReference>
<comment type="caution">
    <text evidence="2">The sequence shown here is derived from an EMBL/GenBank/DDBJ whole genome shotgun (WGS) entry which is preliminary data.</text>
</comment>
<dbReference type="PROSITE" id="PS51186">
    <property type="entry name" value="GNAT"/>
    <property type="match status" value="1"/>
</dbReference>
<dbReference type="InterPro" id="IPR000182">
    <property type="entry name" value="GNAT_dom"/>
</dbReference>
<name>A0A6G1X8K2_9BACI</name>
<dbReference type="GO" id="GO:0004343">
    <property type="term" value="F:glucosamine 6-phosphate N-acetyltransferase activity"/>
    <property type="evidence" value="ECO:0007669"/>
    <property type="project" value="TreeGrafter"/>
</dbReference>